<evidence type="ECO:0000313" key="4">
    <source>
        <dbReference type="EMBL" id="KXT08967.1"/>
    </source>
</evidence>
<comment type="caution">
    <text evidence="4">The sequence shown here is derived from an EMBL/GenBank/DDBJ whole genome shotgun (WGS) entry which is preliminary data.</text>
</comment>
<dbReference type="NCBIfam" id="TIGR02452">
    <property type="entry name" value="TIGR02452 family protein"/>
    <property type="match status" value="1"/>
</dbReference>
<dbReference type="AlphaFoldDB" id="A0A139I2R0"/>
<dbReference type="Pfam" id="PF10021">
    <property type="entry name" value="PARG_cat_microb"/>
    <property type="match status" value="1"/>
</dbReference>
<evidence type="ECO:0000256" key="2">
    <source>
        <dbReference type="SAM" id="MobiDB-lite"/>
    </source>
</evidence>
<dbReference type="PANTHER" id="PTHR35596">
    <property type="entry name" value="DUF2263 DOMAIN-CONTAINING PROTEIN"/>
    <property type="match status" value="1"/>
</dbReference>
<feature type="domain" description="Microbial-type PARG catalytic" evidence="3">
    <location>
        <begin position="94"/>
        <end position="162"/>
    </location>
</feature>
<keyword evidence="5" id="KW-1185">Reference proteome</keyword>
<dbReference type="InterPro" id="IPR019261">
    <property type="entry name" value="PARG_cat_microbial"/>
</dbReference>
<sequence>MGRIAEREEREQRARYIVNRAIPEKLRASPRAKHGVSKADLIVDPQPVINTPTSAVASVCRPDLKIRVVCDDSLSVASYLSDRPYATNRTVETRRASETQPNVAVHSMASTNVRGGGFLEGANSQEEFLCHRTTLYASLYEEFYALPNTGGIFSPDILVFRDRHCIELPKRHRFFIDVLSAGITKHPDNRGRFDDREASCSCGVSYCDNHRDIIQQKMRSVLRMAQLKGTKKLVLGAWGVNKAMNHPVQEIAKLWRKVIAGAPRQRKPNAEQWEGIDEIIFASVEPKHTAAFEKAFEGVLTYEPLVPENEEQYHEEQRQDEAQSALLAQIQNLELRMEQARNGFSRTKMRDELRKLNHQLNLGRAAKAFQEDEGAIENEDVEDDYVVAGYPASDDEGNAYYPFDGTTSDSANDSDGAKSEVYEFRFGQGNSDSTISQDEDEDLLGGHSWVGCQPSPQFDPATGWFQGSIDQLSAHVLGGTRIKSDSISPRSPLVRLDSNTTNEQNPVHGFLARFQQTNIDDQS</sequence>
<dbReference type="EMBL" id="LFZO01000387">
    <property type="protein sequence ID" value="KXT08967.1"/>
    <property type="molecule type" value="Genomic_DNA"/>
</dbReference>
<feature type="coiled-coil region" evidence="1">
    <location>
        <begin position="323"/>
        <end position="350"/>
    </location>
</feature>
<evidence type="ECO:0000259" key="3">
    <source>
        <dbReference type="Pfam" id="PF10021"/>
    </source>
</evidence>
<reference evidence="4 5" key="1">
    <citation type="submission" date="2015-07" db="EMBL/GenBank/DDBJ databases">
        <title>Comparative genomics of the Sigatoka disease complex on banana suggests a link between parallel evolutionary changes in Pseudocercospora fijiensis and Pseudocercospora eumusae and increased virulence on the banana host.</title>
        <authorList>
            <person name="Chang T.-C."/>
            <person name="Salvucci A."/>
            <person name="Crous P.W."/>
            <person name="Stergiopoulos I."/>
        </authorList>
    </citation>
    <scope>NUCLEOTIDE SEQUENCE [LARGE SCALE GENOMIC DNA]</scope>
    <source>
        <strain evidence="4 5">CBS 116634</strain>
    </source>
</reference>
<dbReference type="STRING" id="113226.A0A139I2R0"/>
<proteinExistence type="predicted"/>
<dbReference type="InterPro" id="IPR043472">
    <property type="entry name" value="Macro_dom-like"/>
</dbReference>
<evidence type="ECO:0000313" key="5">
    <source>
        <dbReference type="Proteomes" id="UP000073492"/>
    </source>
</evidence>
<organism evidence="4 5">
    <name type="scientific">Pseudocercospora musae</name>
    <dbReference type="NCBI Taxonomy" id="113226"/>
    <lineage>
        <taxon>Eukaryota</taxon>
        <taxon>Fungi</taxon>
        <taxon>Dikarya</taxon>
        <taxon>Ascomycota</taxon>
        <taxon>Pezizomycotina</taxon>
        <taxon>Dothideomycetes</taxon>
        <taxon>Dothideomycetidae</taxon>
        <taxon>Mycosphaerellales</taxon>
        <taxon>Mycosphaerellaceae</taxon>
        <taxon>Pseudocercospora</taxon>
    </lineage>
</organism>
<dbReference type="OrthoDB" id="9985428at2759"/>
<gene>
    <name evidence="4" type="ORF">AC579_4017</name>
</gene>
<dbReference type="PANTHER" id="PTHR35596:SF1">
    <property type="entry name" value="MICROBIAL-TYPE PARG CATALYTIC DOMAIN-CONTAINING PROTEIN"/>
    <property type="match status" value="1"/>
</dbReference>
<accession>A0A139I2R0</accession>
<dbReference type="Proteomes" id="UP000073492">
    <property type="component" value="Unassembled WGS sequence"/>
</dbReference>
<feature type="region of interest" description="Disordered" evidence="2">
    <location>
        <begin position="391"/>
        <end position="416"/>
    </location>
</feature>
<dbReference type="Gene3D" id="3.40.220.10">
    <property type="entry name" value="Leucine Aminopeptidase, subunit E, domain 1"/>
    <property type="match status" value="1"/>
</dbReference>
<name>A0A139I2R0_9PEZI</name>
<keyword evidence="1" id="KW-0175">Coiled coil</keyword>
<dbReference type="InterPro" id="IPR012664">
    <property type="entry name" value="CHP02452"/>
</dbReference>
<protein>
    <recommendedName>
        <fullName evidence="3">Microbial-type PARG catalytic domain-containing protein</fullName>
    </recommendedName>
</protein>
<evidence type="ECO:0000256" key="1">
    <source>
        <dbReference type="SAM" id="Coils"/>
    </source>
</evidence>